<evidence type="ECO:0000256" key="2">
    <source>
        <dbReference type="ARBA" id="ARBA00022692"/>
    </source>
</evidence>
<accession>A0A6N9Z760</accession>
<organism evidence="6 7">
    <name type="scientific">Bifidobacterium aerophilum</name>
    <dbReference type="NCBI Taxonomy" id="1798155"/>
    <lineage>
        <taxon>Bacteria</taxon>
        <taxon>Bacillati</taxon>
        <taxon>Actinomycetota</taxon>
        <taxon>Actinomycetes</taxon>
        <taxon>Bifidobacteriales</taxon>
        <taxon>Bifidobacteriaceae</taxon>
        <taxon>Bifidobacterium</taxon>
    </lineage>
</organism>
<dbReference type="Gene3D" id="3.40.50.2000">
    <property type="entry name" value="Glycogen Phosphorylase B"/>
    <property type="match status" value="1"/>
</dbReference>
<dbReference type="EMBL" id="WHZW01000016">
    <property type="protein sequence ID" value="NEG89965.1"/>
    <property type="molecule type" value="Genomic_DNA"/>
</dbReference>
<keyword evidence="2" id="KW-0812">Transmembrane</keyword>
<dbReference type="PANTHER" id="PTHR12154:SF4">
    <property type="entry name" value="UDP-N-ACETYLGLUCOSAMINE TRANSFERASE SUBUNIT ALG14 HOMOLOG"/>
    <property type="match status" value="1"/>
</dbReference>
<keyword evidence="4" id="KW-1133">Transmembrane helix</keyword>
<evidence type="ECO:0000256" key="3">
    <source>
        <dbReference type="ARBA" id="ARBA00022824"/>
    </source>
</evidence>
<evidence type="ECO:0000256" key="1">
    <source>
        <dbReference type="ARBA" id="ARBA00004389"/>
    </source>
</evidence>
<evidence type="ECO:0000256" key="5">
    <source>
        <dbReference type="ARBA" id="ARBA00023136"/>
    </source>
</evidence>
<comment type="subcellular location">
    <subcellularLocation>
        <location evidence="1">Endoplasmic reticulum membrane</location>
        <topology evidence="1">Single-pass membrane protein</topology>
    </subcellularLocation>
</comment>
<keyword evidence="5" id="KW-0472">Membrane</keyword>
<dbReference type="InterPro" id="IPR013969">
    <property type="entry name" value="Oligosacch_biosynth_Alg14"/>
</dbReference>
<evidence type="ECO:0000313" key="6">
    <source>
        <dbReference type="EMBL" id="NEG89965.1"/>
    </source>
</evidence>
<dbReference type="GO" id="GO:0004577">
    <property type="term" value="F:N-acetylglucosaminyldiphosphodolichol N-acetylglucosaminyltransferase activity"/>
    <property type="evidence" value="ECO:0007669"/>
    <property type="project" value="TreeGrafter"/>
</dbReference>
<evidence type="ECO:0000313" key="7">
    <source>
        <dbReference type="Proteomes" id="UP000469194"/>
    </source>
</evidence>
<keyword evidence="7" id="KW-1185">Reference proteome</keyword>
<dbReference type="Pfam" id="PF08660">
    <property type="entry name" value="Alg14"/>
    <property type="match status" value="1"/>
</dbReference>
<dbReference type="SUPFAM" id="SSF53756">
    <property type="entry name" value="UDP-Glycosyltransferase/glycogen phosphorylase"/>
    <property type="match status" value="1"/>
</dbReference>
<proteinExistence type="predicted"/>
<dbReference type="NCBIfam" id="NF041549">
    <property type="entry name" value="PssD"/>
    <property type="match status" value="1"/>
</dbReference>
<dbReference type="RefSeq" id="WP_163231772.1">
    <property type="nucleotide sequence ID" value="NZ_WHZW01000016.1"/>
</dbReference>
<evidence type="ECO:0000256" key="4">
    <source>
        <dbReference type="ARBA" id="ARBA00022989"/>
    </source>
</evidence>
<dbReference type="PANTHER" id="PTHR12154">
    <property type="entry name" value="GLYCOSYL TRANSFERASE-RELATED"/>
    <property type="match status" value="1"/>
</dbReference>
<dbReference type="GO" id="GO:0006488">
    <property type="term" value="P:dolichol-linked oligosaccharide biosynthetic process"/>
    <property type="evidence" value="ECO:0007669"/>
    <property type="project" value="InterPro"/>
</dbReference>
<gene>
    <name evidence="6" type="ORF">GFD25_08215</name>
</gene>
<keyword evidence="3" id="KW-0256">Endoplasmic reticulum</keyword>
<reference evidence="6 7" key="1">
    <citation type="submission" date="2019-10" db="EMBL/GenBank/DDBJ databases">
        <title>Bifidobacterium from non-human primates.</title>
        <authorList>
            <person name="Modesto M."/>
        </authorList>
    </citation>
    <scope>NUCLEOTIDE SEQUENCE [LARGE SCALE GENOMIC DNA]</scope>
    <source>
        <strain evidence="6 7">TRE17</strain>
    </source>
</reference>
<dbReference type="AlphaFoldDB" id="A0A6N9Z760"/>
<protein>
    <submittedName>
        <fullName evidence="6">Polysaccharide biosynthesis protein</fullName>
    </submittedName>
</protein>
<dbReference type="Proteomes" id="UP000469194">
    <property type="component" value="Unassembled WGS sequence"/>
</dbReference>
<sequence length="156" mass="18020">MSRKSPKLCFAASSGGHYEQLMMLKPLMQQYDSFVLTEQTQYESKTEGEKTYYVGQINRKEKSVLLKLVINAFRCLGIFVRERPDVIICTGVLAMLPMCLIMKLFGKKLVYIESFAKVTSATESGKLLYRFADRFYVQWESMKNIYPNAIYLGSIY</sequence>
<name>A0A6N9Z760_9BIFI</name>
<comment type="caution">
    <text evidence="6">The sequence shown here is derived from an EMBL/GenBank/DDBJ whole genome shotgun (WGS) entry which is preliminary data.</text>
</comment>